<dbReference type="RefSeq" id="WP_002735373.1">
    <property type="nucleotide sequence ID" value="NZ_MVGR01000006.1"/>
</dbReference>
<dbReference type="InterPro" id="IPR036388">
    <property type="entry name" value="WH-like_DNA-bd_sf"/>
</dbReference>
<evidence type="ECO:0008006" key="3">
    <source>
        <dbReference type="Google" id="ProtNLM"/>
    </source>
</evidence>
<protein>
    <recommendedName>
        <fullName evidence="3">Antitoxin</fullName>
    </recommendedName>
</protein>
<dbReference type="GeneID" id="66707103"/>
<dbReference type="Pfam" id="PF04255">
    <property type="entry name" value="DUF433"/>
    <property type="match status" value="1"/>
</dbReference>
<accession>A0A1V4BL78</accession>
<organism evidence="1 2">
    <name type="scientific">Microcystis aeruginosa KW</name>
    <dbReference type="NCBI Taxonomy" id="1960155"/>
    <lineage>
        <taxon>Bacteria</taxon>
        <taxon>Bacillati</taxon>
        <taxon>Cyanobacteriota</taxon>
        <taxon>Cyanophyceae</taxon>
        <taxon>Oscillatoriophycideae</taxon>
        <taxon>Chroococcales</taxon>
        <taxon>Microcystaceae</taxon>
        <taxon>Microcystis</taxon>
    </lineage>
</organism>
<gene>
    <name evidence="1" type="ORF">B1L04_28320</name>
</gene>
<evidence type="ECO:0000313" key="2">
    <source>
        <dbReference type="Proteomes" id="UP000189835"/>
    </source>
</evidence>
<proteinExistence type="predicted"/>
<dbReference type="Gene3D" id="1.10.10.10">
    <property type="entry name" value="Winged helix-like DNA-binding domain superfamily/Winged helix DNA-binding domain"/>
    <property type="match status" value="1"/>
</dbReference>
<evidence type="ECO:0000313" key="1">
    <source>
        <dbReference type="EMBL" id="OPF14528.1"/>
    </source>
</evidence>
<dbReference type="InterPro" id="IPR007367">
    <property type="entry name" value="DUF433"/>
</dbReference>
<dbReference type="EMBL" id="MVGR01000006">
    <property type="protein sequence ID" value="OPF14528.1"/>
    <property type="molecule type" value="Genomic_DNA"/>
</dbReference>
<dbReference type="InterPro" id="IPR009057">
    <property type="entry name" value="Homeodomain-like_sf"/>
</dbReference>
<name>A0A1V4BL78_MICAE</name>
<dbReference type="SUPFAM" id="SSF46689">
    <property type="entry name" value="Homeodomain-like"/>
    <property type="match status" value="1"/>
</dbReference>
<reference evidence="1 2" key="1">
    <citation type="submission" date="2017-02" db="EMBL/GenBank/DDBJ databases">
        <title>Genome sequence of Microcystis aeruginosa KW.</title>
        <authorList>
            <person name="Oh H.-M."/>
            <person name="Ahn C.-Y."/>
            <person name="Jeong H."/>
            <person name="Srivastava A."/>
            <person name="Lee H.-G."/>
            <person name="Kang S.-R."/>
        </authorList>
    </citation>
    <scope>NUCLEOTIDE SEQUENCE [LARGE SCALE GENOMIC DNA]</scope>
    <source>
        <strain evidence="1 2">KW</strain>
    </source>
</reference>
<sequence length="82" mass="9273">MSFAAKYRDRIVINPDIRSGKPCIVNTRIAVADIFDYLGGGMTIEEILDDFPDLTLEDIQACFAFAAERDRRLMVIPYETAI</sequence>
<dbReference type="Proteomes" id="UP000189835">
    <property type="component" value="Unassembled WGS sequence"/>
</dbReference>
<dbReference type="PANTHER" id="PTHR34849:SF5">
    <property type="entry name" value="SSL2733 PROTEIN"/>
    <property type="match status" value="1"/>
</dbReference>
<dbReference type="PANTHER" id="PTHR34849">
    <property type="entry name" value="SSL5025 PROTEIN"/>
    <property type="match status" value="1"/>
</dbReference>
<comment type="caution">
    <text evidence="1">The sequence shown here is derived from an EMBL/GenBank/DDBJ whole genome shotgun (WGS) entry which is preliminary data.</text>
</comment>
<dbReference type="AlphaFoldDB" id="A0A1V4BL78"/>